<keyword evidence="3" id="KW-1185">Reference proteome</keyword>
<protein>
    <submittedName>
        <fullName evidence="2">Uncharacterized protein</fullName>
    </submittedName>
</protein>
<dbReference type="STRING" id="1443941.A9J31_14705"/>
<keyword evidence="1" id="KW-0812">Transmembrane</keyword>
<gene>
    <name evidence="2" type="ORF">A9J31_14705</name>
</gene>
<organism evidence="2 3">
    <name type="scientific">Acinetobacter gandensis</name>
    <dbReference type="NCBI Taxonomy" id="1443941"/>
    <lineage>
        <taxon>Bacteria</taxon>
        <taxon>Pseudomonadati</taxon>
        <taxon>Pseudomonadota</taxon>
        <taxon>Gammaproteobacteria</taxon>
        <taxon>Moraxellales</taxon>
        <taxon>Moraxellaceae</taxon>
        <taxon>Acinetobacter</taxon>
    </lineage>
</organism>
<feature type="transmembrane region" description="Helical" evidence="1">
    <location>
        <begin position="33"/>
        <end position="50"/>
    </location>
</feature>
<dbReference type="OrthoDB" id="6710068at2"/>
<name>A0A1A7RBU3_9GAMM</name>
<sequence>MHYQYHCACCNKVLASSDKECSECGSHNIRSPYGFWIFCILSCLAVAILFKSVQVYLQQHDAEAPTTQLNIFEVLQHDDKVNR</sequence>
<dbReference type="Proteomes" id="UP000185753">
    <property type="component" value="Unassembled WGS sequence"/>
</dbReference>
<accession>A0A1A7RBU3</accession>
<evidence type="ECO:0000313" key="2">
    <source>
        <dbReference type="EMBL" id="OBX28974.1"/>
    </source>
</evidence>
<dbReference type="AlphaFoldDB" id="A0A1A7RBU3"/>
<evidence type="ECO:0000256" key="1">
    <source>
        <dbReference type="SAM" id="Phobius"/>
    </source>
</evidence>
<dbReference type="EMBL" id="LZDS01000014">
    <property type="protein sequence ID" value="OBX28974.1"/>
    <property type="molecule type" value="Genomic_DNA"/>
</dbReference>
<proteinExistence type="predicted"/>
<reference evidence="3" key="1">
    <citation type="submission" date="2016-06" db="EMBL/GenBank/DDBJ databases">
        <authorList>
            <person name="Radolfova-Krizova L."/>
            <person name="Nemec A."/>
        </authorList>
    </citation>
    <scope>NUCLEOTIDE SEQUENCE [LARGE SCALE GENOMIC DNA]</scope>
    <source>
        <strain evidence="3">ANC 4275</strain>
    </source>
</reference>
<evidence type="ECO:0000313" key="3">
    <source>
        <dbReference type="Proteomes" id="UP000185753"/>
    </source>
</evidence>
<dbReference type="RefSeq" id="WP_067763325.1">
    <property type="nucleotide sequence ID" value="NZ_CP183909.1"/>
</dbReference>
<keyword evidence="1" id="KW-1133">Transmembrane helix</keyword>
<comment type="caution">
    <text evidence="2">The sequence shown here is derived from an EMBL/GenBank/DDBJ whole genome shotgun (WGS) entry which is preliminary data.</text>
</comment>
<keyword evidence="1" id="KW-0472">Membrane</keyword>